<dbReference type="Proteomes" id="UP000184420">
    <property type="component" value="Unassembled WGS sequence"/>
</dbReference>
<dbReference type="Gene3D" id="2.40.160.50">
    <property type="entry name" value="membrane protein fhac: a member of the omp85/tpsb transporter family"/>
    <property type="match status" value="1"/>
</dbReference>
<dbReference type="STRING" id="1419482.SAMN05444266_104147"/>
<protein>
    <recommendedName>
        <fullName evidence="3">Surface antigen</fullName>
    </recommendedName>
</protein>
<sequence>MADIIKPGTALIIFQIAITAGYRAAAQHDTTHVQKHKVNITGIGGKDIRGYTNGKYRGNQVYAAQAEYRWNFYKRWGAVGFFGVAFTEAPSSAVLPGGGVGVRFKAIRSRNINIGVDGALGKDDKGIYFRINEAF</sequence>
<gene>
    <name evidence="1" type="ORF">SAMN05444266_104147</name>
</gene>
<proteinExistence type="predicted"/>
<evidence type="ECO:0000313" key="1">
    <source>
        <dbReference type="EMBL" id="SHL60719.1"/>
    </source>
</evidence>
<dbReference type="OrthoDB" id="9771071at2"/>
<evidence type="ECO:0008006" key="3">
    <source>
        <dbReference type="Google" id="ProtNLM"/>
    </source>
</evidence>
<keyword evidence="2" id="KW-1185">Reference proteome</keyword>
<dbReference type="AlphaFoldDB" id="A0A1M7C1K6"/>
<reference evidence="1 2" key="1">
    <citation type="submission" date="2016-11" db="EMBL/GenBank/DDBJ databases">
        <authorList>
            <person name="Jaros S."/>
            <person name="Januszkiewicz K."/>
            <person name="Wedrychowicz H."/>
        </authorList>
    </citation>
    <scope>NUCLEOTIDE SEQUENCE [LARGE SCALE GENOMIC DNA]</scope>
    <source>
        <strain evidence="1 2">DSM 27406</strain>
    </source>
</reference>
<organism evidence="1 2">
    <name type="scientific">Chitinophaga jiangningensis</name>
    <dbReference type="NCBI Taxonomy" id="1419482"/>
    <lineage>
        <taxon>Bacteria</taxon>
        <taxon>Pseudomonadati</taxon>
        <taxon>Bacteroidota</taxon>
        <taxon>Chitinophagia</taxon>
        <taxon>Chitinophagales</taxon>
        <taxon>Chitinophagaceae</taxon>
        <taxon>Chitinophaga</taxon>
    </lineage>
</organism>
<dbReference type="RefSeq" id="WP_073080738.1">
    <property type="nucleotide sequence ID" value="NZ_FRBL01000004.1"/>
</dbReference>
<name>A0A1M7C1K6_9BACT</name>
<dbReference type="EMBL" id="FRBL01000004">
    <property type="protein sequence ID" value="SHL60719.1"/>
    <property type="molecule type" value="Genomic_DNA"/>
</dbReference>
<accession>A0A1M7C1K6</accession>
<evidence type="ECO:0000313" key="2">
    <source>
        <dbReference type="Proteomes" id="UP000184420"/>
    </source>
</evidence>